<accession>A0A4U0VHZ0</accession>
<name>A0A4U0VHZ0_9PEZI</name>
<evidence type="ECO:0000313" key="2">
    <source>
        <dbReference type="EMBL" id="TKA48718.1"/>
    </source>
</evidence>
<protein>
    <submittedName>
        <fullName evidence="2">Uncharacterized protein</fullName>
    </submittedName>
</protein>
<feature type="compositionally biased region" description="Low complexity" evidence="1">
    <location>
        <begin position="103"/>
        <end position="126"/>
    </location>
</feature>
<sequence length="1090" mass="115987">MPNLKLFKRRSSGSNALDSGSPIDPPPGTSSFRVLERPDRTSPSYRATPSPTAKSGRTFQSPLNQLRGKSADDLGLIVNRSVDGNRLLGADEALKRDRGSGGTTHSNSSGYYESSSASARHSSTSTLPSSVDQDREPDHDELYPRKARTTPMQQTVNANANLDGPLPAPPSFVARAGRAFSFGPKHNRSQSVQHDAPPLPTPMQNGEPRDSDESHSPQRNRSTTTSSYASTARPPEREQEFTLGVTNFGDDFTDDFGNMFSGVGKSPGRSREDLGLQSGPGAFHRAVSIDRVAPTSETDKSQESEPMYPPRTLVRQVMTPSPTATRNGRDHSRYSFEGRDSQDGLMTSSVLSSPRLFDDAPPVPVHGNGIAPAFFSKGKSGYSLVPERQGSPGLERTSSDGDLDYASDHGKGSENGYKNRQTQLDDGDRWGKSVDRAPQHQSTAASASNKSFTTTHSSSGATDRTLRAPTQASAGAISPTSDENGSLFGAESISTTPRAAKLSVHGPQGDSMFDSSPQGPPSRAVKPGHQRTESGTPRKMTKAQFELLQRSGESSLDHSEDETHEEDDDFDDGDDGERAKQIARQRRKQEATMAVYRQRMKKSTAGGLADLPAGVRPPMDRAAASAPVMHLGGVGGTPPMDALRGKMSDNDTEDEDVPLGVLQAHGFPSSNRPPTRLGEIDGQRRVSVAGSVMGGGAGQGNLPPFARRLPQDPYFGSSLVSPANRESLAFSSAQSTYGGQGPQMANPGGLVGVIASEERAKASRRGSPNPITGTYGMPVPGQMPYGMPGLPRTMSMGNIAAPQVYTPSGYMPGMPQMPQMMPGMMGQPEQGGSAQMQQFMQMQMQLMQNMLTMQQQHLGQGTPQPQQGAQDYLGVPLAGNRPMSMASQAPTFLQPGGGLANQGRAMTMMNPPPSWGMEHGVQRPTSAMPNSYAPSGFNVGGPGQGYTPSIAPSERSNIGMPSRYRPVATAGGNEAATGRSHSMTSSMTLQAFTNQQGGTQHAPQHVENSGLAPQQSRSTIRLIDKPKGSPKVGSSRLVGGGAGGDEEEEEGWAEMGRKRMEKKGGWRRKEGKAGLHPEGVGLGELYNGYE</sequence>
<dbReference type="STRING" id="329885.A0A4U0VHZ0"/>
<feature type="compositionally biased region" description="Basic and acidic residues" evidence="1">
    <location>
        <begin position="327"/>
        <end position="342"/>
    </location>
</feature>
<feature type="compositionally biased region" description="Low complexity" evidence="1">
    <location>
        <begin position="222"/>
        <end position="232"/>
    </location>
</feature>
<feature type="compositionally biased region" description="Polar residues" evidence="1">
    <location>
        <begin position="150"/>
        <end position="160"/>
    </location>
</feature>
<dbReference type="AlphaFoldDB" id="A0A4U0VHZ0"/>
<feature type="compositionally biased region" description="Acidic residues" evidence="1">
    <location>
        <begin position="559"/>
        <end position="575"/>
    </location>
</feature>
<feature type="compositionally biased region" description="Basic and acidic residues" evidence="1">
    <location>
        <begin position="1055"/>
        <end position="1075"/>
    </location>
</feature>
<proteinExistence type="predicted"/>
<feature type="compositionally biased region" description="Polar residues" evidence="1">
    <location>
        <begin position="41"/>
        <end position="64"/>
    </location>
</feature>
<feature type="compositionally biased region" description="Polar residues" evidence="1">
    <location>
        <begin position="439"/>
        <end position="484"/>
    </location>
</feature>
<feature type="compositionally biased region" description="Low complexity" evidence="1">
    <location>
        <begin position="246"/>
        <end position="260"/>
    </location>
</feature>
<organism evidence="2 3">
    <name type="scientific">Friedmanniomyces endolithicus</name>
    <dbReference type="NCBI Taxonomy" id="329885"/>
    <lineage>
        <taxon>Eukaryota</taxon>
        <taxon>Fungi</taxon>
        <taxon>Dikarya</taxon>
        <taxon>Ascomycota</taxon>
        <taxon>Pezizomycotina</taxon>
        <taxon>Dothideomycetes</taxon>
        <taxon>Dothideomycetidae</taxon>
        <taxon>Mycosphaerellales</taxon>
        <taxon>Teratosphaeriaceae</taxon>
        <taxon>Friedmanniomyces</taxon>
    </lineage>
</organism>
<feature type="compositionally biased region" description="Basic and acidic residues" evidence="1">
    <location>
        <begin position="132"/>
        <end position="144"/>
    </location>
</feature>
<dbReference type="EMBL" id="NAJP01000003">
    <property type="protein sequence ID" value="TKA48718.1"/>
    <property type="molecule type" value="Genomic_DNA"/>
</dbReference>
<dbReference type="PANTHER" id="PTHR42068">
    <property type="entry name" value="YALI0B18964P"/>
    <property type="match status" value="1"/>
</dbReference>
<gene>
    <name evidence="2" type="ORF">B0A54_00854</name>
</gene>
<feature type="compositionally biased region" description="Basic residues" evidence="1">
    <location>
        <begin position="1"/>
        <end position="11"/>
    </location>
</feature>
<evidence type="ECO:0000313" key="3">
    <source>
        <dbReference type="Proteomes" id="UP000310066"/>
    </source>
</evidence>
<dbReference type="Proteomes" id="UP000310066">
    <property type="component" value="Unassembled WGS sequence"/>
</dbReference>
<feature type="compositionally biased region" description="Basic and acidic residues" evidence="1">
    <location>
        <begin position="426"/>
        <end position="438"/>
    </location>
</feature>
<feature type="region of interest" description="Disordered" evidence="1">
    <location>
        <begin position="1"/>
        <end position="593"/>
    </location>
</feature>
<feature type="region of interest" description="Disordered" evidence="1">
    <location>
        <begin position="690"/>
        <end position="709"/>
    </location>
</feature>
<feature type="region of interest" description="Disordered" evidence="1">
    <location>
        <begin position="994"/>
        <end position="1090"/>
    </location>
</feature>
<dbReference type="OrthoDB" id="5396252at2759"/>
<evidence type="ECO:0000256" key="1">
    <source>
        <dbReference type="SAM" id="MobiDB-lite"/>
    </source>
</evidence>
<feature type="compositionally biased region" description="Basic and acidic residues" evidence="1">
    <location>
        <begin position="207"/>
        <end position="216"/>
    </location>
</feature>
<comment type="caution">
    <text evidence="2">The sequence shown here is derived from an EMBL/GenBank/DDBJ whole genome shotgun (WGS) entry which is preliminary data.</text>
</comment>
<reference evidence="2 3" key="1">
    <citation type="submission" date="2017-03" db="EMBL/GenBank/DDBJ databases">
        <title>Genomes of endolithic fungi from Antarctica.</title>
        <authorList>
            <person name="Coleine C."/>
            <person name="Masonjones S."/>
            <person name="Stajich J.E."/>
        </authorList>
    </citation>
    <scope>NUCLEOTIDE SEQUENCE [LARGE SCALE GENOMIC DNA]</scope>
    <source>
        <strain evidence="2 3">CCFEE 5311</strain>
    </source>
</reference>
<dbReference type="PANTHER" id="PTHR42068:SF1">
    <property type="entry name" value="YALI0B18964P"/>
    <property type="match status" value="1"/>
</dbReference>